<name>Q1IPI8_KORVE</name>
<dbReference type="EMBL" id="CP000360">
    <property type="protein sequence ID" value="ABF41212.1"/>
    <property type="molecule type" value="Genomic_DNA"/>
</dbReference>
<dbReference type="InterPro" id="IPR001173">
    <property type="entry name" value="Glyco_trans_2-like"/>
</dbReference>
<evidence type="ECO:0000259" key="2">
    <source>
        <dbReference type="Pfam" id="PF00535"/>
    </source>
</evidence>
<organism evidence="3 4">
    <name type="scientific">Koribacter versatilis (strain Ellin345)</name>
    <dbReference type="NCBI Taxonomy" id="204669"/>
    <lineage>
        <taxon>Bacteria</taxon>
        <taxon>Pseudomonadati</taxon>
        <taxon>Acidobacteriota</taxon>
        <taxon>Terriglobia</taxon>
        <taxon>Terriglobales</taxon>
        <taxon>Candidatus Korobacteraceae</taxon>
        <taxon>Candidatus Korobacter</taxon>
    </lineage>
</organism>
<dbReference type="RefSeq" id="WP_011523013.1">
    <property type="nucleotide sequence ID" value="NC_008009.1"/>
</dbReference>
<keyword evidence="4" id="KW-1185">Reference proteome</keyword>
<dbReference type="EnsemblBacteria" id="ABF41212">
    <property type="protein sequence ID" value="ABF41212"/>
    <property type="gene ID" value="Acid345_2211"/>
</dbReference>
<keyword evidence="1" id="KW-1133">Transmembrane helix</keyword>
<feature type="transmembrane region" description="Helical" evidence="1">
    <location>
        <begin position="303"/>
        <end position="322"/>
    </location>
</feature>
<dbReference type="OrthoDB" id="9806525at2"/>
<accession>Q1IPI8</accession>
<gene>
    <name evidence="3" type="ordered locus">Acid345_2211</name>
</gene>
<keyword evidence="3" id="KW-0808">Transferase</keyword>
<dbReference type="SUPFAM" id="SSF53448">
    <property type="entry name" value="Nucleotide-diphospho-sugar transferases"/>
    <property type="match status" value="1"/>
</dbReference>
<protein>
    <submittedName>
        <fullName evidence="3">Glycosyl transferase, family 2</fullName>
    </submittedName>
</protein>
<dbReference type="HOGENOM" id="CLU_038143_0_0_0"/>
<dbReference type="InterPro" id="IPR029044">
    <property type="entry name" value="Nucleotide-diphossugar_trans"/>
</dbReference>
<feature type="transmembrane region" description="Helical" evidence="1">
    <location>
        <begin position="258"/>
        <end position="291"/>
    </location>
</feature>
<sequence>MAFRKRIRRSYQRPIVSVIIPARNEEACLEACLESIVEQDGIPFEIIVVDDGSTDGTRKIAESFSAVRVMSAPPLPEGWCGKSNAVAFGARHARGDWFLFTDADTFHKPGSLARAVGEAEKHGADLLSYSPEQVVKSFWERAVMPVVFAELAETFKPREVSDPRSPAAAANGQYLLVRRHAYELIGGHASIAHTLLEDVDLARSIKEAGGRLHFRYGGEMVKTRMYRNFRQLREGWTKNLALLFPDARQLAAQRMLEFAWIAAALACGTAAAFFQRFFIAAGFTALAVALWTKFLGRIRKAHFGAFSESLAIFGLPIFAWLLRRSVNSYAKGAVTWKGRSYPAPPEEPVTKPVAEKV</sequence>
<dbReference type="AlphaFoldDB" id="Q1IPI8"/>
<dbReference type="Pfam" id="PF00535">
    <property type="entry name" value="Glycos_transf_2"/>
    <property type="match status" value="1"/>
</dbReference>
<dbReference type="PANTHER" id="PTHR43646:SF3">
    <property type="entry name" value="SLR1566 PROTEIN"/>
    <property type="match status" value="1"/>
</dbReference>
<reference evidence="3 4" key="1">
    <citation type="journal article" date="2009" name="Appl. Environ. Microbiol.">
        <title>Three genomes from the phylum Acidobacteria provide insight into the lifestyles of these microorganisms in soils.</title>
        <authorList>
            <person name="Ward N.L."/>
            <person name="Challacombe J.F."/>
            <person name="Janssen P.H."/>
            <person name="Henrissat B."/>
            <person name="Coutinho P.M."/>
            <person name="Wu M."/>
            <person name="Xie G."/>
            <person name="Haft D.H."/>
            <person name="Sait M."/>
            <person name="Badger J."/>
            <person name="Barabote R.D."/>
            <person name="Bradley B."/>
            <person name="Brettin T.S."/>
            <person name="Brinkac L.M."/>
            <person name="Bruce D."/>
            <person name="Creasy T."/>
            <person name="Daugherty S.C."/>
            <person name="Davidsen T.M."/>
            <person name="DeBoy R.T."/>
            <person name="Detter J.C."/>
            <person name="Dodson R.J."/>
            <person name="Durkin A.S."/>
            <person name="Ganapathy A."/>
            <person name="Gwinn-Giglio M."/>
            <person name="Han C.S."/>
            <person name="Khouri H."/>
            <person name="Kiss H."/>
            <person name="Kothari S.P."/>
            <person name="Madupu R."/>
            <person name="Nelson K.E."/>
            <person name="Nelson W.C."/>
            <person name="Paulsen I."/>
            <person name="Penn K."/>
            <person name="Ren Q."/>
            <person name="Rosovitz M.J."/>
            <person name="Selengut J.D."/>
            <person name="Shrivastava S."/>
            <person name="Sullivan S.A."/>
            <person name="Tapia R."/>
            <person name="Thompson L.S."/>
            <person name="Watkins K.L."/>
            <person name="Yang Q."/>
            <person name="Yu C."/>
            <person name="Zafar N."/>
            <person name="Zhou L."/>
            <person name="Kuske C.R."/>
        </authorList>
    </citation>
    <scope>NUCLEOTIDE SEQUENCE [LARGE SCALE GENOMIC DNA]</scope>
    <source>
        <strain evidence="3 4">Ellin345</strain>
    </source>
</reference>
<dbReference type="KEGG" id="aba:Acid345_2211"/>
<dbReference type="CAZy" id="GT2">
    <property type="family name" value="Glycosyltransferase Family 2"/>
</dbReference>
<evidence type="ECO:0000313" key="3">
    <source>
        <dbReference type="EMBL" id="ABF41212.1"/>
    </source>
</evidence>
<dbReference type="Gene3D" id="3.90.550.10">
    <property type="entry name" value="Spore Coat Polysaccharide Biosynthesis Protein SpsA, Chain A"/>
    <property type="match status" value="1"/>
</dbReference>
<dbReference type="GO" id="GO:0016740">
    <property type="term" value="F:transferase activity"/>
    <property type="evidence" value="ECO:0007669"/>
    <property type="project" value="UniProtKB-KW"/>
</dbReference>
<dbReference type="PANTHER" id="PTHR43646">
    <property type="entry name" value="GLYCOSYLTRANSFERASE"/>
    <property type="match status" value="1"/>
</dbReference>
<feature type="domain" description="Glycosyltransferase 2-like" evidence="2">
    <location>
        <begin position="17"/>
        <end position="142"/>
    </location>
</feature>
<proteinExistence type="predicted"/>
<keyword evidence="1" id="KW-0812">Transmembrane</keyword>
<evidence type="ECO:0000256" key="1">
    <source>
        <dbReference type="SAM" id="Phobius"/>
    </source>
</evidence>
<dbReference type="Proteomes" id="UP000002432">
    <property type="component" value="Chromosome"/>
</dbReference>
<dbReference type="STRING" id="204669.Acid345_2211"/>
<dbReference type="eggNOG" id="COG1215">
    <property type="taxonomic scope" value="Bacteria"/>
</dbReference>
<keyword evidence="1" id="KW-0472">Membrane</keyword>
<evidence type="ECO:0000313" key="4">
    <source>
        <dbReference type="Proteomes" id="UP000002432"/>
    </source>
</evidence>